<keyword evidence="1" id="KW-0472">Membrane</keyword>
<protein>
    <submittedName>
        <fullName evidence="2">Uncharacterized protein</fullName>
    </submittedName>
</protein>
<comment type="caution">
    <text evidence="2">The sequence shown here is derived from an EMBL/GenBank/DDBJ whole genome shotgun (WGS) entry which is preliminary data.</text>
</comment>
<dbReference type="EMBL" id="SNRW01008972">
    <property type="protein sequence ID" value="KAA6378708.1"/>
    <property type="molecule type" value="Genomic_DNA"/>
</dbReference>
<gene>
    <name evidence="2" type="ORF">EZS28_025766</name>
</gene>
<name>A0A5J4V898_9EUKA</name>
<evidence type="ECO:0000256" key="1">
    <source>
        <dbReference type="SAM" id="Phobius"/>
    </source>
</evidence>
<dbReference type="Proteomes" id="UP000324800">
    <property type="component" value="Unassembled WGS sequence"/>
</dbReference>
<dbReference type="AlphaFoldDB" id="A0A5J4V898"/>
<evidence type="ECO:0000313" key="3">
    <source>
        <dbReference type="Proteomes" id="UP000324800"/>
    </source>
</evidence>
<accession>A0A5J4V898</accession>
<proteinExistence type="predicted"/>
<keyword evidence="1" id="KW-1133">Transmembrane helix</keyword>
<feature type="transmembrane region" description="Helical" evidence="1">
    <location>
        <begin position="31"/>
        <end position="51"/>
    </location>
</feature>
<sequence>MILIDTLYYFNEGIAAPASGYLKTKSIIENIATIISLVSLLVLSYMLPIVVRRYYLYLQMLYLDLISNGVILSELASTGSTYLIQMSTQISQ</sequence>
<reference evidence="2 3" key="1">
    <citation type="submission" date="2019-03" db="EMBL/GenBank/DDBJ databases">
        <title>Single cell metagenomics reveals metabolic interactions within the superorganism composed of flagellate Streblomastix strix and complex community of Bacteroidetes bacteria on its surface.</title>
        <authorList>
            <person name="Treitli S.C."/>
            <person name="Kolisko M."/>
            <person name="Husnik F."/>
            <person name="Keeling P."/>
            <person name="Hampl V."/>
        </authorList>
    </citation>
    <scope>NUCLEOTIDE SEQUENCE [LARGE SCALE GENOMIC DNA]</scope>
    <source>
        <strain evidence="2">ST1C</strain>
    </source>
</reference>
<organism evidence="2 3">
    <name type="scientific">Streblomastix strix</name>
    <dbReference type="NCBI Taxonomy" id="222440"/>
    <lineage>
        <taxon>Eukaryota</taxon>
        <taxon>Metamonada</taxon>
        <taxon>Preaxostyla</taxon>
        <taxon>Oxymonadida</taxon>
        <taxon>Streblomastigidae</taxon>
        <taxon>Streblomastix</taxon>
    </lineage>
</organism>
<evidence type="ECO:0000313" key="2">
    <source>
        <dbReference type="EMBL" id="KAA6378708.1"/>
    </source>
</evidence>
<keyword evidence="1" id="KW-0812">Transmembrane</keyword>